<dbReference type="Pfam" id="PF00005">
    <property type="entry name" value="ABC_tran"/>
    <property type="match status" value="1"/>
</dbReference>
<reference evidence="3" key="1">
    <citation type="submission" date="2016-10" db="EMBL/GenBank/DDBJ databases">
        <authorList>
            <person name="Varghese N."/>
            <person name="Submissions S."/>
        </authorList>
    </citation>
    <scope>NUCLEOTIDE SEQUENCE [LARGE SCALE GENOMIC DNA]</scope>
    <source>
        <strain evidence="3">DSM 20524</strain>
    </source>
</reference>
<dbReference type="InterPro" id="IPR003439">
    <property type="entry name" value="ABC_transporter-like_ATP-bd"/>
</dbReference>
<protein>
    <submittedName>
        <fullName evidence="2">ABC transporter</fullName>
    </submittedName>
</protein>
<proteinExistence type="predicted"/>
<evidence type="ECO:0000313" key="2">
    <source>
        <dbReference type="EMBL" id="SES13371.1"/>
    </source>
</evidence>
<sequence>MSPAPVISARGFSVVYQPRSKNPVRALDNVSLDIFPGEVVAILGPNGSGKTTFSARSQTRRSGKKKWVLCSRSRVSATRFSCVKPLPCWLPLTPPRISLTSDDTSFTPRKPLGDQRAASAKCHAYRAQGQLKRDVLRRSAGGKSAEDRPTMAVTCNLAPRLRY</sequence>
<organism evidence="2 3">
    <name type="scientific">Corynebacterium cystitidis DSM 20524</name>
    <dbReference type="NCBI Taxonomy" id="1121357"/>
    <lineage>
        <taxon>Bacteria</taxon>
        <taxon>Bacillati</taxon>
        <taxon>Actinomycetota</taxon>
        <taxon>Actinomycetes</taxon>
        <taxon>Mycobacteriales</taxon>
        <taxon>Corynebacteriaceae</taxon>
        <taxon>Corynebacterium</taxon>
    </lineage>
</organism>
<feature type="domain" description="ABC transporter" evidence="1">
    <location>
        <begin position="27"/>
        <end position="53"/>
    </location>
</feature>
<dbReference type="STRING" id="1121357.SAMN05661109_01946"/>
<dbReference type="SUPFAM" id="SSF52540">
    <property type="entry name" value="P-loop containing nucleoside triphosphate hydrolases"/>
    <property type="match status" value="1"/>
</dbReference>
<dbReference type="Proteomes" id="UP000198929">
    <property type="component" value="Unassembled WGS sequence"/>
</dbReference>
<accession>A0A1H9UVJ7</accession>
<name>A0A1H9UVJ7_9CORY</name>
<evidence type="ECO:0000259" key="1">
    <source>
        <dbReference type="Pfam" id="PF00005"/>
    </source>
</evidence>
<dbReference type="InterPro" id="IPR027417">
    <property type="entry name" value="P-loop_NTPase"/>
</dbReference>
<dbReference type="EMBL" id="FOGQ01000009">
    <property type="protein sequence ID" value="SES13371.1"/>
    <property type="molecule type" value="Genomic_DNA"/>
</dbReference>
<dbReference type="GO" id="GO:0005524">
    <property type="term" value="F:ATP binding"/>
    <property type="evidence" value="ECO:0007669"/>
    <property type="project" value="InterPro"/>
</dbReference>
<gene>
    <name evidence="2" type="ORF">SAMN05661109_01946</name>
</gene>
<dbReference type="AlphaFoldDB" id="A0A1H9UVJ7"/>
<keyword evidence="3" id="KW-1185">Reference proteome</keyword>
<dbReference type="GO" id="GO:0016887">
    <property type="term" value="F:ATP hydrolysis activity"/>
    <property type="evidence" value="ECO:0007669"/>
    <property type="project" value="InterPro"/>
</dbReference>
<evidence type="ECO:0000313" key="3">
    <source>
        <dbReference type="Proteomes" id="UP000198929"/>
    </source>
</evidence>
<dbReference type="Gene3D" id="3.40.50.300">
    <property type="entry name" value="P-loop containing nucleotide triphosphate hydrolases"/>
    <property type="match status" value="1"/>
</dbReference>